<reference evidence="5 7" key="1">
    <citation type="submission" date="2015-10" db="EMBL/GenBank/DDBJ databases">
        <title>The cercosporin biosynthetic gene cluster was horizontally transferred to several fungal lineages and shown to be expanded in Cercospora beticola based on microsynteny with recipient genomes.</title>
        <authorList>
            <person name="De Jonge R."/>
            <person name="Ebert M.K."/>
            <person name="Suttle J.C."/>
            <person name="Jurick Ii W.M."/>
            <person name="Secor G.A."/>
            <person name="Thomma B.P."/>
            <person name="Van De Peer Y."/>
            <person name="Bolton M.D."/>
        </authorList>
    </citation>
    <scope>NUCLEOTIDE SEQUENCE [LARGE SCALE GENOMIC DNA]</scope>
    <source>
        <strain evidence="5 7">09-40</strain>
    </source>
</reference>
<evidence type="ECO:0000313" key="5">
    <source>
        <dbReference type="EMBL" id="PIA96096.1"/>
    </source>
</evidence>
<organism evidence="5 7">
    <name type="scientific">Cercospora beticola</name>
    <name type="common">Sugarbeet leaf spot fungus</name>
    <dbReference type="NCBI Taxonomy" id="122368"/>
    <lineage>
        <taxon>Eukaryota</taxon>
        <taxon>Fungi</taxon>
        <taxon>Dikarya</taxon>
        <taxon>Ascomycota</taxon>
        <taxon>Pezizomycotina</taxon>
        <taxon>Dothideomycetes</taxon>
        <taxon>Dothideomycetidae</taxon>
        <taxon>Mycosphaerellales</taxon>
        <taxon>Mycosphaerellaceae</taxon>
        <taxon>Cercospora</taxon>
    </lineage>
</organism>
<proteinExistence type="inferred from homology"/>
<keyword evidence="8" id="KW-1185">Reference proteome</keyword>
<name>A0A2G5HU88_CERBT</name>
<dbReference type="InterPro" id="IPR002654">
    <property type="entry name" value="Glyco_trans_25"/>
</dbReference>
<dbReference type="Proteomes" id="UP000230605">
    <property type="component" value="Chromosome 8"/>
</dbReference>
<accession>A0A2G5HU88</accession>
<dbReference type="CDD" id="cd06532">
    <property type="entry name" value="Glyco_transf_25"/>
    <property type="match status" value="1"/>
</dbReference>
<dbReference type="InterPro" id="IPR050757">
    <property type="entry name" value="Collagen_mod_GT25"/>
</dbReference>
<dbReference type="Proteomes" id="UP001302367">
    <property type="component" value="Chromosome 8"/>
</dbReference>
<reference evidence="6 8" key="2">
    <citation type="submission" date="2023-09" db="EMBL/GenBank/DDBJ databases">
        <title>Complete-Gapless Cercospora beticola genome.</title>
        <authorList>
            <person name="Wyatt N.A."/>
            <person name="Spanner R.E."/>
            <person name="Bolton M.D."/>
        </authorList>
    </citation>
    <scope>NUCLEOTIDE SEQUENCE [LARGE SCALE GENOMIC DNA]</scope>
    <source>
        <strain evidence="6">Cb09-40</strain>
    </source>
</reference>
<comment type="similarity">
    <text evidence="1">Belongs to the glycosyltransferase 25 family.</text>
</comment>
<evidence type="ECO:0000256" key="2">
    <source>
        <dbReference type="ARBA" id="ARBA00022676"/>
    </source>
</evidence>
<dbReference type="PANTHER" id="PTHR10730">
    <property type="entry name" value="PROCOLLAGEN-LYSINE,2-OXOGLUTARATE 5-DIOXYGENASE/GLYCOSYLTRANSFERASE 25 FAMILY MEMBER"/>
    <property type="match status" value="1"/>
</dbReference>
<dbReference type="GO" id="GO:0016740">
    <property type="term" value="F:transferase activity"/>
    <property type="evidence" value="ECO:0007669"/>
    <property type="project" value="UniProtKB-KW"/>
</dbReference>
<keyword evidence="2" id="KW-0328">Glycosyltransferase</keyword>
<evidence type="ECO:0000256" key="1">
    <source>
        <dbReference type="ARBA" id="ARBA00006721"/>
    </source>
</evidence>
<protein>
    <recommendedName>
        <fullName evidence="4">Glycosyl transferase family 25 domain-containing protein</fullName>
    </recommendedName>
</protein>
<gene>
    <name evidence="5" type="ORF">CB0940_10041</name>
    <name evidence="6" type="ORF">RHO25_011397</name>
</gene>
<evidence type="ECO:0000313" key="8">
    <source>
        <dbReference type="Proteomes" id="UP001302367"/>
    </source>
</evidence>
<feature type="domain" description="Glycosyl transferase family 25" evidence="4">
    <location>
        <begin position="73"/>
        <end position="173"/>
    </location>
</feature>
<evidence type="ECO:0000256" key="3">
    <source>
        <dbReference type="ARBA" id="ARBA00022679"/>
    </source>
</evidence>
<dbReference type="OrthoDB" id="47375at2759"/>
<evidence type="ECO:0000313" key="7">
    <source>
        <dbReference type="Proteomes" id="UP000230605"/>
    </source>
</evidence>
<dbReference type="PANTHER" id="PTHR10730:SF53">
    <property type="entry name" value="GLYCOSYLTRANSFERASE 25 FAMILY MEMBER"/>
    <property type="match status" value="1"/>
</dbReference>
<evidence type="ECO:0000259" key="4">
    <source>
        <dbReference type="Pfam" id="PF01755"/>
    </source>
</evidence>
<sequence length="406" mass="44919">MSPSVFVSRRALTLSAGLTLVVICILLLADYNAAHLQPAQATITNRLASIASAAQGKQDDSLDDISNATLGFHKVFMINLPTRTDRRDAGTLAAALTGLDVEFVEAVTHVNEKAWPPGGKETKLNQGGAGAWRSHLNVIRTIVEQNISSALILEDDADWDIRIKRQMRDFAKASRLLIQPLSGTDNEHLDPTWPQPDSWISEPPSFEVDDETSTIVRTTSPYGDLSRWGMLWLGHCGCRFPWAEDKNVPIGRAIISDDETVPARKHINIEFGDTQLVDQYPDHTRVVARSRVNTCTLAYAVSQDGARKMLYEFGVHKITDPLDMMYRALCDGVSGRDLMTCLSPQPALFNHHRPAGPKSTWSDISGSHGNDSVETPYSTNIRWATRVNFPKLVVGDTDYFDSYLDG</sequence>
<dbReference type="EMBL" id="LKMD01000103">
    <property type="protein sequence ID" value="PIA96096.1"/>
    <property type="molecule type" value="Genomic_DNA"/>
</dbReference>
<dbReference type="AlphaFoldDB" id="A0A2G5HU88"/>
<evidence type="ECO:0000313" key="6">
    <source>
        <dbReference type="EMBL" id="WPB06737.1"/>
    </source>
</evidence>
<keyword evidence="3" id="KW-0808">Transferase</keyword>
<dbReference type="EMBL" id="CP134191">
    <property type="protein sequence ID" value="WPB06737.1"/>
    <property type="molecule type" value="Genomic_DNA"/>
</dbReference>
<dbReference type="Pfam" id="PF01755">
    <property type="entry name" value="Glyco_transf_25"/>
    <property type="match status" value="1"/>
</dbReference>